<organism evidence="1 2">
    <name type="scientific">candidate division KSB3 bacterium</name>
    <dbReference type="NCBI Taxonomy" id="2044937"/>
    <lineage>
        <taxon>Bacteria</taxon>
        <taxon>candidate division KSB3</taxon>
    </lineage>
</organism>
<name>A0A2G6KI49_9BACT</name>
<dbReference type="Proteomes" id="UP000230821">
    <property type="component" value="Unassembled WGS sequence"/>
</dbReference>
<proteinExistence type="predicted"/>
<comment type="caution">
    <text evidence="1">The sequence shown here is derived from an EMBL/GenBank/DDBJ whole genome shotgun (WGS) entry which is preliminary data.</text>
</comment>
<evidence type="ECO:0000313" key="1">
    <source>
        <dbReference type="EMBL" id="PIE35315.1"/>
    </source>
</evidence>
<sequence>MMRFTGLHSVTCAMLREDEELWKPLTVAKISKHMADLLGQYFAYTAAGHVLNKVFQLPPLQDHAIRLVAFEAETREFFLTESSNMVYVCQ</sequence>
<evidence type="ECO:0000313" key="2">
    <source>
        <dbReference type="Proteomes" id="UP000230821"/>
    </source>
</evidence>
<dbReference type="EMBL" id="PDSK01000047">
    <property type="protein sequence ID" value="PIE35315.1"/>
    <property type="molecule type" value="Genomic_DNA"/>
</dbReference>
<accession>A0A2G6KI49</accession>
<dbReference type="AlphaFoldDB" id="A0A2G6KI49"/>
<gene>
    <name evidence="1" type="ORF">CSA56_04620</name>
</gene>
<reference evidence="1 2" key="1">
    <citation type="submission" date="2017-10" db="EMBL/GenBank/DDBJ databases">
        <title>Novel microbial diversity and functional potential in the marine mammal oral microbiome.</title>
        <authorList>
            <person name="Dudek N.K."/>
            <person name="Sun C.L."/>
            <person name="Burstein D."/>
            <person name="Kantor R.S."/>
            <person name="Aliaga Goltsman D.S."/>
            <person name="Bik E.M."/>
            <person name="Thomas B.C."/>
            <person name="Banfield J.F."/>
            <person name="Relman D.A."/>
        </authorList>
    </citation>
    <scope>NUCLEOTIDE SEQUENCE [LARGE SCALE GENOMIC DNA]</scope>
    <source>
        <strain evidence="1">DOLJORAL78_47_16</strain>
    </source>
</reference>
<protein>
    <submittedName>
        <fullName evidence="1">Uncharacterized protein</fullName>
    </submittedName>
</protein>